<reference evidence="1" key="1">
    <citation type="journal article" date="2015" name="Nature">
        <title>Complex archaea that bridge the gap between prokaryotes and eukaryotes.</title>
        <authorList>
            <person name="Spang A."/>
            <person name="Saw J.H."/>
            <person name="Jorgensen S.L."/>
            <person name="Zaremba-Niedzwiedzka K."/>
            <person name="Martijn J."/>
            <person name="Lind A.E."/>
            <person name="van Eijk R."/>
            <person name="Schleper C."/>
            <person name="Guy L."/>
            <person name="Ettema T.J."/>
        </authorList>
    </citation>
    <scope>NUCLEOTIDE SEQUENCE</scope>
</reference>
<name>A0A0F9E892_9ZZZZ</name>
<dbReference type="EMBL" id="LAZR01025975">
    <property type="protein sequence ID" value="KKL70179.1"/>
    <property type="molecule type" value="Genomic_DNA"/>
</dbReference>
<accession>A0A0F9E892</accession>
<protein>
    <submittedName>
        <fullName evidence="1">Uncharacterized protein</fullName>
    </submittedName>
</protein>
<proteinExistence type="predicted"/>
<sequence>MKYIIEKIEKIQVINSSYNDNINELLCEYKKLIEVGFNNLELYVQETWRIKFSPEDERFNAIEESLGGGTLRLINEINQIKRSILDTLNDLEKQYISLITSGVIIFDKQMGKDYTEQTLRKYRAKMHEINLNYHKKLRILIDLSGERKEVFKIIHDSLISRGILWLEKQGFPGYADVHQFVLKSFLEVEPNQELRALLI</sequence>
<dbReference type="AlphaFoldDB" id="A0A0F9E892"/>
<evidence type="ECO:0000313" key="1">
    <source>
        <dbReference type="EMBL" id="KKL70179.1"/>
    </source>
</evidence>
<gene>
    <name evidence="1" type="ORF">LCGC14_2107500</name>
</gene>
<organism evidence="1">
    <name type="scientific">marine sediment metagenome</name>
    <dbReference type="NCBI Taxonomy" id="412755"/>
    <lineage>
        <taxon>unclassified sequences</taxon>
        <taxon>metagenomes</taxon>
        <taxon>ecological metagenomes</taxon>
    </lineage>
</organism>
<comment type="caution">
    <text evidence="1">The sequence shown here is derived from an EMBL/GenBank/DDBJ whole genome shotgun (WGS) entry which is preliminary data.</text>
</comment>